<dbReference type="EMBL" id="AXCM01007145">
    <property type="status" value="NOT_ANNOTATED_CDS"/>
    <property type="molecule type" value="Genomic_DNA"/>
</dbReference>
<keyword evidence="2" id="KW-1185">Reference proteome</keyword>
<evidence type="ECO:0000313" key="1">
    <source>
        <dbReference type="EnsemblMetazoa" id="ACUA028308-PA"/>
    </source>
</evidence>
<reference evidence="2" key="1">
    <citation type="submission" date="2013-09" db="EMBL/GenBank/DDBJ databases">
        <title>The Genome Sequence of Anopheles culicifacies species A.</title>
        <authorList>
            <consortium name="The Broad Institute Genomics Platform"/>
            <person name="Neafsey D.E."/>
            <person name="Besansky N."/>
            <person name="Howell P."/>
            <person name="Walton C."/>
            <person name="Young S.K."/>
            <person name="Zeng Q."/>
            <person name="Gargeya S."/>
            <person name="Fitzgerald M."/>
            <person name="Haas B."/>
            <person name="Abouelleil A."/>
            <person name="Allen A.W."/>
            <person name="Alvarado L."/>
            <person name="Arachchi H.M."/>
            <person name="Berlin A.M."/>
            <person name="Chapman S.B."/>
            <person name="Gainer-Dewar J."/>
            <person name="Goldberg J."/>
            <person name="Griggs A."/>
            <person name="Gujja S."/>
            <person name="Hansen M."/>
            <person name="Howarth C."/>
            <person name="Imamovic A."/>
            <person name="Ireland A."/>
            <person name="Larimer J."/>
            <person name="McCowan C."/>
            <person name="Murphy C."/>
            <person name="Pearson M."/>
            <person name="Poon T.W."/>
            <person name="Priest M."/>
            <person name="Roberts A."/>
            <person name="Saif S."/>
            <person name="Shea T."/>
            <person name="Sisk P."/>
            <person name="Sykes S."/>
            <person name="Wortman J."/>
            <person name="Nusbaum C."/>
            <person name="Birren B."/>
        </authorList>
    </citation>
    <scope>NUCLEOTIDE SEQUENCE [LARGE SCALE GENOMIC DNA]</scope>
    <source>
        <strain evidence="2">A-37</strain>
    </source>
</reference>
<organism evidence="1 2">
    <name type="scientific">Anopheles culicifacies</name>
    <dbReference type="NCBI Taxonomy" id="139723"/>
    <lineage>
        <taxon>Eukaryota</taxon>
        <taxon>Metazoa</taxon>
        <taxon>Ecdysozoa</taxon>
        <taxon>Arthropoda</taxon>
        <taxon>Hexapoda</taxon>
        <taxon>Insecta</taxon>
        <taxon>Pterygota</taxon>
        <taxon>Neoptera</taxon>
        <taxon>Endopterygota</taxon>
        <taxon>Diptera</taxon>
        <taxon>Nematocera</taxon>
        <taxon>Culicoidea</taxon>
        <taxon>Culicidae</taxon>
        <taxon>Anophelinae</taxon>
        <taxon>Anopheles</taxon>
        <taxon>culicifacies species complex</taxon>
    </lineage>
</organism>
<dbReference type="EnsemblMetazoa" id="ACUA028308-RA">
    <property type="protein sequence ID" value="ACUA028308-PA"/>
    <property type="gene ID" value="ACUA028308"/>
</dbReference>
<protein>
    <submittedName>
        <fullName evidence="1">Uncharacterized protein</fullName>
    </submittedName>
</protein>
<reference evidence="1" key="2">
    <citation type="submission" date="2020-05" db="UniProtKB">
        <authorList>
            <consortium name="EnsemblMetazoa"/>
        </authorList>
    </citation>
    <scope>IDENTIFICATION</scope>
    <source>
        <strain evidence="1">A-37</strain>
    </source>
</reference>
<evidence type="ECO:0000313" key="2">
    <source>
        <dbReference type="Proteomes" id="UP000075883"/>
    </source>
</evidence>
<dbReference type="AlphaFoldDB" id="A0A182MWY2"/>
<proteinExistence type="predicted"/>
<sequence>MNKVKARCGETNGYNGTFDGITLMRWISVRLEPSTQVNKSSSTCQNDIRQQITPRSFQSFAASKIGAKIFCDRRHQLITTHQQQQQQQGPWQTRLLRLVASLICLDRSRRGPLCVSLCFAFFVPAGLPSLLVEAVVVVVVVVCSTSSYAVYV</sequence>
<dbReference type="Proteomes" id="UP000075883">
    <property type="component" value="Unassembled WGS sequence"/>
</dbReference>
<dbReference type="VEuPathDB" id="VectorBase:ACUA028308"/>
<accession>A0A182MWY2</accession>
<name>A0A182MWY2_9DIPT</name>